<dbReference type="EMBL" id="CAKMRJ010004445">
    <property type="protein sequence ID" value="CAH1436084.1"/>
    <property type="molecule type" value="Genomic_DNA"/>
</dbReference>
<feature type="domain" description="DNA-directed RNA polymerase C-terminal" evidence="9">
    <location>
        <begin position="1"/>
        <end position="103"/>
    </location>
</feature>
<evidence type="ECO:0000256" key="7">
    <source>
        <dbReference type="ARBA" id="ARBA00023163"/>
    </source>
</evidence>
<dbReference type="GO" id="GO:0034245">
    <property type="term" value="C:mitochondrial DNA-directed RNA polymerase complex"/>
    <property type="evidence" value="ECO:0007669"/>
    <property type="project" value="TreeGrafter"/>
</dbReference>
<comment type="function">
    <text evidence="1">DNA-dependent RNA polymerase catalyzes the transcription of DNA into RNA using the four ribonucleoside triphosphates as substrates.</text>
</comment>
<evidence type="ECO:0000256" key="6">
    <source>
        <dbReference type="ARBA" id="ARBA00022695"/>
    </source>
</evidence>
<proteinExistence type="inferred from homology"/>
<evidence type="ECO:0000256" key="8">
    <source>
        <dbReference type="ARBA" id="ARBA00048552"/>
    </source>
</evidence>
<dbReference type="Proteomes" id="UP001157418">
    <property type="component" value="Unassembled WGS sequence"/>
</dbReference>
<dbReference type="InterPro" id="IPR043502">
    <property type="entry name" value="DNA/RNA_pol_sf"/>
</dbReference>
<evidence type="ECO:0000313" key="10">
    <source>
        <dbReference type="EMBL" id="CAH1436084.1"/>
    </source>
</evidence>
<name>A0AAU9NE33_9ASTR</name>
<evidence type="ECO:0000256" key="3">
    <source>
        <dbReference type="ARBA" id="ARBA00012418"/>
    </source>
</evidence>
<gene>
    <name evidence="10" type="ORF">LVIROSA_LOCUS22477</name>
</gene>
<dbReference type="GO" id="GO:0006390">
    <property type="term" value="P:mitochondrial transcription"/>
    <property type="evidence" value="ECO:0007669"/>
    <property type="project" value="TreeGrafter"/>
</dbReference>
<dbReference type="Pfam" id="PF00940">
    <property type="entry name" value="RNA_pol"/>
    <property type="match status" value="1"/>
</dbReference>
<dbReference type="SUPFAM" id="SSF56672">
    <property type="entry name" value="DNA/RNA polymerases"/>
    <property type="match status" value="1"/>
</dbReference>
<evidence type="ECO:0000259" key="9">
    <source>
        <dbReference type="Pfam" id="PF00940"/>
    </source>
</evidence>
<dbReference type="InterPro" id="IPR046950">
    <property type="entry name" value="DNA-dir_Rpol_C_phage-type"/>
</dbReference>
<organism evidence="10 11">
    <name type="scientific">Lactuca virosa</name>
    <dbReference type="NCBI Taxonomy" id="75947"/>
    <lineage>
        <taxon>Eukaryota</taxon>
        <taxon>Viridiplantae</taxon>
        <taxon>Streptophyta</taxon>
        <taxon>Embryophyta</taxon>
        <taxon>Tracheophyta</taxon>
        <taxon>Spermatophyta</taxon>
        <taxon>Magnoliopsida</taxon>
        <taxon>eudicotyledons</taxon>
        <taxon>Gunneridae</taxon>
        <taxon>Pentapetalae</taxon>
        <taxon>asterids</taxon>
        <taxon>campanulids</taxon>
        <taxon>Asterales</taxon>
        <taxon>Asteraceae</taxon>
        <taxon>Cichorioideae</taxon>
        <taxon>Cichorieae</taxon>
        <taxon>Lactucinae</taxon>
        <taxon>Lactuca</taxon>
    </lineage>
</organism>
<dbReference type="GO" id="GO:0003677">
    <property type="term" value="F:DNA binding"/>
    <property type="evidence" value="ECO:0007669"/>
    <property type="project" value="InterPro"/>
</dbReference>
<sequence>MFESTRSIMSWLGDCGKVIPVKNNPVQWTTPLRLHVVQPYRKLGGHLITTSLQVLTLQRETDKVMVKRQRTSFPPNFVHSLDGSHMMMTAIACKEVGLSFAAMKNPNSTLLRSKWSPIPIPYRTILEPKGQDIDYINIAHSHLLHSDWAKLDKILTKSNSLRVKHILLKLQNDYVISLKLFKRIELHNPSLLTLETIPSSSTSSPRIVNLCQLNPF</sequence>
<keyword evidence="4" id="KW-0240">DNA-directed RNA polymerase</keyword>
<comment type="catalytic activity">
    <reaction evidence="8">
        <text>RNA(n) + a ribonucleoside 5'-triphosphate = RNA(n+1) + diphosphate</text>
        <dbReference type="Rhea" id="RHEA:21248"/>
        <dbReference type="Rhea" id="RHEA-COMP:14527"/>
        <dbReference type="Rhea" id="RHEA-COMP:17342"/>
        <dbReference type="ChEBI" id="CHEBI:33019"/>
        <dbReference type="ChEBI" id="CHEBI:61557"/>
        <dbReference type="ChEBI" id="CHEBI:140395"/>
        <dbReference type="EC" id="2.7.7.6"/>
    </reaction>
</comment>
<keyword evidence="5" id="KW-0808">Transferase</keyword>
<evidence type="ECO:0000256" key="5">
    <source>
        <dbReference type="ARBA" id="ARBA00022679"/>
    </source>
</evidence>
<comment type="caution">
    <text evidence="10">The sequence shown here is derived from an EMBL/GenBank/DDBJ whole genome shotgun (WGS) entry which is preliminary data.</text>
</comment>
<comment type="similarity">
    <text evidence="2">Belongs to the phage and mitochondrial RNA polymerase family.</text>
</comment>
<dbReference type="InterPro" id="IPR002092">
    <property type="entry name" value="DNA-dir_Rpol_phage-type"/>
</dbReference>
<dbReference type="PANTHER" id="PTHR10102:SF27">
    <property type="entry name" value="DNA-DIRECTED RNA POLYMERASE 1B, MITOCHONDRIAL"/>
    <property type="match status" value="1"/>
</dbReference>
<evidence type="ECO:0000256" key="1">
    <source>
        <dbReference type="ARBA" id="ARBA00004026"/>
    </source>
</evidence>
<keyword evidence="7" id="KW-0804">Transcription</keyword>
<evidence type="ECO:0000313" key="11">
    <source>
        <dbReference type="Proteomes" id="UP001157418"/>
    </source>
</evidence>
<dbReference type="AlphaFoldDB" id="A0AAU9NE33"/>
<evidence type="ECO:0000256" key="2">
    <source>
        <dbReference type="ARBA" id="ARBA00009493"/>
    </source>
</evidence>
<reference evidence="10 11" key="1">
    <citation type="submission" date="2022-01" db="EMBL/GenBank/DDBJ databases">
        <authorList>
            <person name="Xiong W."/>
            <person name="Schranz E."/>
        </authorList>
    </citation>
    <scope>NUCLEOTIDE SEQUENCE [LARGE SCALE GENOMIC DNA]</scope>
</reference>
<keyword evidence="11" id="KW-1185">Reference proteome</keyword>
<dbReference type="EC" id="2.7.7.6" evidence="3"/>
<dbReference type="Gene3D" id="1.10.150.20">
    <property type="entry name" value="5' to 3' exonuclease, C-terminal subdomain"/>
    <property type="match status" value="1"/>
</dbReference>
<dbReference type="GO" id="GO:0003899">
    <property type="term" value="F:DNA-directed RNA polymerase activity"/>
    <property type="evidence" value="ECO:0007669"/>
    <property type="project" value="UniProtKB-EC"/>
</dbReference>
<keyword evidence="6" id="KW-0548">Nucleotidyltransferase</keyword>
<protein>
    <recommendedName>
        <fullName evidence="3">DNA-directed RNA polymerase</fullName>
        <ecNumber evidence="3">2.7.7.6</ecNumber>
    </recommendedName>
</protein>
<evidence type="ECO:0000256" key="4">
    <source>
        <dbReference type="ARBA" id="ARBA00022478"/>
    </source>
</evidence>
<dbReference type="PANTHER" id="PTHR10102">
    <property type="entry name" value="DNA-DIRECTED RNA POLYMERASE, MITOCHONDRIAL"/>
    <property type="match status" value="1"/>
</dbReference>
<accession>A0AAU9NE33</accession>